<dbReference type="RefSeq" id="WP_154530941.1">
    <property type="nucleotide sequence ID" value="NZ_VULX01000006.1"/>
</dbReference>
<dbReference type="Pfam" id="PF01987">
    <property type="entry name" value="AIM24"/>
    <property type="match status" value="1"/>
</dbReference>
<proteinExistence type="predicted"/>
<dbReference type="AlphaFoldDB" id="A0A7X2MXU8"/>
<organism evidence="1 2">
    <name type="scientific">Inconstantimicrobium porci</name>
    <dbReference type="NCBI Taxonomy" id="2652291"/>
    <lineage>
        <taxon>Bacteria</taxon>
        <taxon>Bacillati</taxon>
        <taxon>Bacillota</taxon>
        <taxon>Clostridia</taxon>
        <taxon>Eubacteriales</taxon>
        <taxon>Clostridiaceae</taxon>
        <taxon>Inconstantimicrobium</taxon>
    </lineage>
</organism>
<dbReference type="InterPro" id="IPR036983">
    <property type="entry name" value="AIM24_sf"/>
</dbReference>
<dbReference type="NCBIfam" id="TIGR00266">
    <property type="entry name" value="TIGR00266 family protein"/>
    <property type="match status" value="1"/>
</dbReference>
<evidence type="ECO:0000313" key="1">
    <source>
        <dbReference type="EMBL" id="MSR91062.1"/>
    </source>
</evidence>
<name>A0A7X2MXU8_9CLOT</name>
<sequence>MNQKYELLYGDTNKMLKINAMQNEVYTVESGAMVSMDDVFEIKAKTGGLSKTLGRLFSGEAMFVQKFRAKADGELLLSPQYLGDIQVIEMDGSRNYRLGRSSFLASSDGINVNTKSGGFNGMLSGEGLIQMEASGIGTLFISAYGAIHKKEVAAGETYIVDSNHLVLWDSSMRYTSELATGFFGSIAGGEGLVCRFQGPGTIWIQTRNPAVISANTSK</sequence>
<dbReference type="PANTHER" id="PTHR43657">
    <property type="entry name" value="TRYPTOPHAN RNA-BINDING ATTENUATOR PROTEIN-LIKE PROTEIN"/>
    <property type="match status" value="1"/>
</dbReference>
<gene>
    <name evidence="1" type="ORF">FYJ33_06485</name>
</gene>
<dbReference type="InterPro" id="IPR016031">
    <property type="entry name" value="Trp_RNA-bd_attenuator-like_dom"/>
</dbReference>
<reference evidence="1 2" key="1">
    <citation type="submission" date="2019-08" db="EMBL/GenBank/DDBJ databases">
        <title>In-depth cultivation of the pig gut microbiome towards novel bacterial diversity and tailored functional studies.</title>
        <authorList>
            <person name="Wylensek D."/>
            <person name="Hitch T.C.A."/>
            <person name="Clavel T."/>
        </authorList>
    </citation>
    <scope>NUCLEOTIDE SEQUENCE [LARGE SCALE GENOMIC DNA]</scope>
    <source>
        <strain evidence="1 2">WCA-383-APC-5B</strain>
    </source>
</reference>
<dbReference type="SUPFAM" id="SSF51219">
    <property type="entry name" value="TRAP-like"/>
    <property type="match status" value="1"/>
</dbReference>
<evidence type="ECO:0000313" key="2">
    <source>
        <dbReference type="Proteomes" id="UP000460287"/>
    </source>
</evidence>
<protein>
    <submittedName>
        <fullName evidence="1">TIGR00266 family protein</fullName>
    </submittedName>
</protein>
<dbReference type="EMBL" id="VULX01000006">
    <property type="protein sequence ID" value="MSR91062.1"/>
    <property type="molecule type" value="Genomic_DNA"/>
</dbReference>
<dbReference type="PANTHER" id="PTHR43657:SF1">
    <property type="entry name" value="ALTERED INHERITANCE OF MITOCHONDRIA PROTEIN 24, MITOCHONDRIAL"/>
    <property type="match status" value="1"/>
</dbReference>
<dbReference type="Gene3D" id="3.60.160.10">
    <property type="entry name" value="Mitochondrial biogenesis AIM24"/>
    <property type="match status" value="1"/>
</dbReference>
<keyword evidence="2" id="KW-1185">Reference proteome</keyword>
<dbReference type="Proteomes" id="UP000460287">
    <property type="component" value="Unassembled WGS sequence"/>
</dbReference>
<comment type="caution">
    <text evidence="1">The sequence shown here is derived from an EMBL/GenBank/DDBJ whole genome shotgun (WGS) entry which is preliminary data.</text>
</comment>
<dbReference type="InterPro" id="IPR002838">
    <property type="entry name" value="AIM24"/>
</dbReference>
<accession>A0A7X2MXU8</accession>